<dbReference type="EMBL" id="BDQK01000017">
    <property type="protein sequence ID" value="GBF82712.1"/>
    <property type="molecule type" value="Genomic_DNA"/>
</dbReference>
<proteinExistence type="predicted"/>
<dbReference type="RefSeq" id="WP_172957473.1">
    <property type="nucleotide sequence ID" value="NZ_BDQK01000017.1"/>
</dbReference>
<protein>
    <submittedName>
        <fullName evidence="1">Diguanylate cyclase</fullName>
    </submittedName>
</protein>
<sequence length="52" mass="5916">MTGKNLQQLNSIFPYSQKITFNLAIATDIPSQAIPANTLIKNAFERLHEQER</sequence>
<dbReference type="Proteomes" id="UP000287247">
    <property type="component" value="Unassembled WGS sequence"/>
</dbReference>
<evidence type="ECO:0000313" key="2">
    <source>
        <dbReference type="Proteomes" id="UP000287247"/>
    </source>
</evidence>
<name>A0A401IN97_APHSA</name>
<organism evidence="1 2">
    <name type="scientific">Aphanothece sacrum FPU1</name>
    <dbReference type="NCBI Taxonomy" id="1920663"/>
    <lineage>
        <taxon>Bacteria</taxon>
        <taxon>Bacillati</taxon>
        <taxon>Cyanobacteriota</taxon>
        <taxon>Cyanophyceae</taxon>
        <taxon>Oscillatoriophycideae</taxon>
        <taxon>Chroococcales</taxon>
        <taxon>Aphanothecaceae</taxon>
        <taxon>Aphanothece</taxon>
    </lineage>
</organism>
<gene>
    <name evidence="1" type="ORF">AsFPU1_4146</name>
</gene>
<reference evidence="2" key="1">
    <citation type="submission" date="2017-05" db="EMBL/GenBank/DDBJ databases">
        <title>Physiological properties and genetic analysis related to exopolysaccharide production of fresh-water unicellular cyanobacterium Aphanothece sacrum, Suizenji Nori, that has been cultured as a food source in Japan.</title>
        <authorList>
            <person name="Kanesaki Y."/>
            <person name="Yoshikawa S."/>
            <person name="Ohki K."/>
        </authorList>
    </citation>
    <scope>NUCLEOTIDE SEQUENCE [LARGE SCALE GENOMIC DNA]</scope>
    <source>
        <strain evidence="2">FPU1</strain>
    </source>
</reference>
<dbReference type="AlphaFoldDB" id="A0A401IN97"/>
<accession>A0A401IN97</accession>
<comment type="caution">
    <text evidence="1">The sequence shown here is derived from an EMBL/GenBank/DDBJ whole genome shotgun (WGS) entry which is preliminary data.</text>
</comment>
<evidence type="ECO:0000313" key="1">
    <source>
        <dbReference type="EMBL" id="GBF82712.1"/>
    </source>
</evidence>
<keyword evidence="2" id="KW-1185">Reference proteome</keyword>